<gene>
    <name evidence="2" type="ORF">CLV30_12811</name>
</gene>
<organism evidence="2 3">
    <name type="scientific">Haloactinopolyspora alba</name>
    <dbReference type="NCBI Taxonomy" id="648780"/>
    <lineage>
        <taxon>Bacteria</taxon>
        <taxon>Bacillati</taxon>
        <taxon>Actinomycetota</taxon>
        <taxon>Actinomycetes</taxon>
        <taxon>Jiangellales</taxon>
        <taxon>Jiangellaceae</taxon>
        <taxon>Haloactinopolyspora</taxon>
    </lineage>
</organism>
<evidence type="ECO:0000313" key="2">
    <source>
        <dbReference type="EMBL" id="PSK95759.1"/>
    </source>
</evidence>
<feature type="transmembrane region" description="Helical" evidence="1">
    <location>
        <begin position="61"/>
        <end position="79"/>
    </location>
</feature>
<proteinExistence type="predicted"/>
<keyword evidence="3" id="KW-1185">Reference proteome</keyword>
<dbReference type="Proteomes" id="UP000243528">
    <property type="component" value="Unassembled WGS sequence"/>
</dbReference>
<comment type="caution">
    <text evidence="2">The sequence shown here is derived from an EMBL/GenBank/DDBJ whole genome shotgun (WGS) entry which is preliminary data.</text>
</comment>
<sequence length="102" mass="10291">MDGSTLTLAGVLSALAPLVISLINRPSWSKSVKQLVAIAASVVLGVVALALTGGFTGGDDVATVLLAVVGAAQSAYALVWKPSGVAPKLERATSRDRYDLAA</sequence>
<keyword evidence="1" id="KW-0812">Transmembrane</keyword>
<dbReference type="RefSeq" id="WP_106539765.1">
    <property type="nucleotide sequence ID" value="NZ_PYGE01000028.1"/>
</dbReference>
<feature type="transmembrane region" description="Helical" evidence="1">
    <location>
        <begin position="35"/>
        <end position="55"/>
    </location>
</feature>
<protein>
    <submittedName>
        <fullName evidence="2">Uncharacterized protein</fullName>
    </submittedName>
</protein>
<name>A0A2P8DEX9_9ACTN</name>
<reference evidence="2 3" key="1">
    <citation type="submission" date="2018-03" db="EMBL/GenBank/DDBJ databases">
        <title>Genomic Encyclopedia of Archaeal and Bacterial Type Strains, Phase II (KMG-II): from individual species to whole genera.</title>
        <authorList>
            <person name="Goeker M."/>
        </authorList>
    </citation>
    <scope>NUCLEOTIDE SEQUENCE [LARGE SCALE GENOMIC DNA]</scope>
    <source>
        <strain evidence="2 3">DSM 45211</strain>
    </source>
</reference>
<dbReference type="EMBL" id="PYGE01000028">
    <property type="protein sequence ID" value="PSK95759.1"/>
    <property type="molecule type" value="Genomic_DNA"/>
</dbReference>
<dbReference type="AlphaFoldDB" id="A0A2P8DEX9"/>
<evidence type="ECO:0000256" key="1">
    <source>
        <dbReference type="SAM" id="Phobius"/>
    </source>
</evidence>
<keyword evidence="1" id="KW-0472">Membrane</keyword>
<keyword evidence="1" id="KW-1133">Transmembrane helix</keyword>
<accession>A0A2P8DEX9</accession>
<feature type="transmembrane region" description="Helical" evidence="1">
    <location>
        <begin position="6"/>
        <end position="23"/>
    </location>
</feature>
<evidence type="ECO:0000313" key="3">
    <source>
        <dbReference type="Proteomes" id="UP000243528"/>
    </source>
</evidence>